<feature type="compositionally biased region" description="Low complexity" evidence="1">
    <location>
        <begin position="73"/>
        <end position="84"/>
    </location>
</feature>
<feature type="region of interest" description="Disordered" evidence="1">
    <location>
        <begin position="61"/>
        <end position="149"/>
    </location>
</feature>
<dbReference type="Proteomes" id="UP000076420">
    <property type="component" value="Unassembled WGS sequence"/>
</dbReference>
<feature type="compositionally biased region" description="Polar residues" evidence="1">
    <location>
        <begin position="110"/>
        <end position="137"/>
    </location>
</feature>
<evidence type="ECO:0000256" key="1">
    <source>
        <dbReference type="SAM" id="MobiDB-lite"/>
    </source>
</evidence>
<accession>A0A2C9KLL6</accession>
<feature type="compositionally biased region" description="Polar residues" evidence="1">
    <location>
        <begin position="85"/>
        <end position="94"/>
    </location>
</feature>
<dbReference type="KEGG" id="bgt:106069746"/>
<dbReference type="AlphaFoldDB" id="A0A2C9KLL6"/>
<sequence>MSWKVKKGDNEGSGSKKRKLDAVGADNDWDDDIGFTQDELEKIDVIASQAILQSQSYNTEGTAIAPPLNPFASSTTTSRNSSSSALKESQLLLTSSSRSNNDRISSNGRTSQTKLEQESSSQSIVNKTEPVTHSPASMDSHMRLLNPSA</sequence>
<dbReference type="VEuPathDB" id="VectorBase:BGLAX_033048"/>
<organism evidence="2 3">
    <name type="scientific">Biomphalaria glabrata</name>
    <name type="common">Bloodfluke planorb</name>
    <name type="synonym">Freshwater snail</name>
    <dbReference type="NCBI Taxonomy" id="6526"/>
    <lineage>
        <taxon>Eukaryota</taxon>
        <taxon>Metazoa</taxon>
        <taxon>Spiralia</taxon>
        <taxon>Lophotrochozoa</taxon>
        <taxon>Mollusca</taxon>
        <taxon>Gastropoda</taxon>
        <taxon>Heterobranchia</taxon>
        <taxon>Euthyneura</taxon>
        <taxon>Panpulmonata</taxon>
        <taxon>Hygrophila</taxon>
        <taxon>Lymnaeoidea</taxon>
        <taxon>Planorbidae</taxon>
        <taxon>Biomphalaria</taxon>
    </lineage>
</organism>
<feature type="compositionally biased region" description="Low complexity" evidence="1">
    <location>
        <begin position="95"/>
        <end position="109"/>
    </location>
</feature>
<evidence type="ECO:0000313" key="2">
    <source>
        <dbReference type="EnsemblMetazoa" id="BGLB021125-PA"/>
    </source>
</evidence>
<protein>
    <submittedName>
        <fullName evidence="2">Uncharacterized protein</fullName>
    </submittedName>
</protein>
<proteinExistence type="predicted"/>
<dbReference type="VEuPathDB" id="VectorBase:BGLB021125"/>
<gene>
    <name evidence="2" type="primary">106069746</name>
</gene>
<evidence type="ECO:0000313" key="3">
    <source>
        <dbReference type="Proteomes" id="UP000076420"/>
    </source>
</evidence>
<feature type="compositionally biased region" description="Basic and acidic residues" evidence="1">
    <location>
        <begin position="1"/>
        <end position="10"/>
    </location>
</feature>
<name>A0A2C9KLL6_BIOGL</name>
<reference evidence="2" key="1">
    <citation type="submission" date="2020-05" db="UniProtKB">
        <authorList>
            <consortium name="EnsemblMetazoa"/>
        </authorList>
    </citation>
    <scope>IDENTIFICATION</scope>
    <source>
        <strain evidence="2">BB02</strain>
    </source>
</reference>
<feature type="region of interest" description="Disordered" evidence="1">
    <location>
        <begin position="1"/>
        <end position="33"/>
    </location>
</feature>
<dbReference type="EnsemblMetazoa" id="BGLB021125-RA">
    <property type="protein sequence ID" value="BGLB021125-PA"/>
    <property type="gene ID" value="BGLB021125"/>
</dbReference>